<evidence type="ECO:0000256" key="1">
    <source>
        <dbReference type="ARBA" id="ARBA00009716"/>
    </source>
</evidence>
<dbReference type="KEGG" id="serw:FY030_08790"/>
<dbReference type="InterPro" id="IPR024188">
    <property type="entry name" value="GltB"/>
</dbReference>
<dbReference type="RefSeq" id="WP_158061177.1">
    <property type="nucleotide sequence ID" value="NZ_CP044427.1"/>
</dbReference>
<dbReference type="Pfam" id="PF01645">
    <property type="entry name" value="Glu_synthase"/>
    <property type="match status" value="1"/>
</dbReference>
<dbReference type="CDD" id="cd02808">
    <property type="entry name" value="GltS_FMN"/>
    <property type="match status" value="1"/>
</dbReference>
<accession>A0A5J6V6H9</accession>
<dbReference type="PANTHER" id="PTHR43819">
    <property type="entry name" value="ARCHAEAL-TYPE GLUTAMATE SYNTHASE [NADPH]"/>
    <property type="match status" value="1"/>
</dbReference>
<dbReference type="GO" id="GO:0006537">
    <property type="term" value="P:glutamate biosynthetic process"/>
    <property type="evidence" value="ECO:0007669"/>
    <property type="project" value="InterPro"/>
</dbReference>
<dbReference type="OrthoDB" id="9758182at2"/>
<evidence type="ECO:0000313" key="6">
    <source>
        <dbReference type="Proteomes" id="UP000326546"/>
    </source>
</evidence>
<sequence>MRWTKALALPAAGLAALAVRDLTQKKHAIRHNFPIVGHARYLLEEVGPELRQYIVTDNNSERPFSRDQRRWIYASAKRENPYFGFGTDNDLERDEGYAVIRHRTFAPVQPAVHPHAGEETPMPCAKVLGQARGRAGAFRPGSVINVSAMSYGALSGRAVESLNRGCAAAGALHNTGEGGISAHHQHGADLIFQIGTAYFGCRDERGRFDLQRLKDLVAANPVRALEVKLSQGAKPGLGGLLPQAKITEEIAQIRGIPLGQDCHSPSRHAEFSDVDSMLDFVELLATETGLPVGIKSAVGLVDIWDELAELMARCDRGVDYIAIDGGEGGTGAAPLAFADSVSLPFRIAFPEVYSRFARAGIADRVVWLGGGKLGLPDNAAVAFALGVDMVYVAREAMMSIGCIQAQRCHNDLCPTGVATQNPWLVRGLDPDDKSPRAANYLVSWRREMLKLAEACGVEHPGLISGDMVDILLGTRQATPLWRAAGYDEPSWGLPSPQQRQEIRDLMAGAPQGGSVPPSVTATGDAVAHPTASTPERLGQRASDVIQDSNTE</sequence>
<evidence type="ECO:0000313" key="5">
    <source>
        <dbReference type="EMBL" id="QFG68791.1"/>
    </source>
</evidence>
<dbReference type="PIRSF" id="PIRSF006429">
    <property type="entry name" value="GOGAT_lg_2"/>
    <property type="match status" value="1"/>
</dbReference>
<dbReference type="InterPro" id="IPR002932">
    <property type="entry name" value="Glu_synthdom"/>
</dbReference>
<evidence type="ECO:0000259" key="4">
    <source>
        <dbReference type="Pfam" id="PF01645"/>
    </source>
</evidence>
<dbReference type="AlphaFoldDB" id="A0A5J6V6H9"/>
<evidence type="ECO:0000256" key="3">
    <source>
        <dbReference type="SAM" id="MobiDB-lite"/>
    </source>
</evidence>
<keyword evidence="6" id="KW-1185">Reference proteome</keyword>
<dbReference type="Proteomes" id="UP000326546">
    <property type="component" value="Chromosome"/>
</dbReference>
<dbReference type="GO" id="GO:0015930">
    <property type="term" value="F:glutamate synthase activity"/>
    <property type="evidence" value="ECO:0007669"/>
    <property type="project" value="InterPro"/>
</dbReference>
<feature type="domain" description="Glutamate synthase" evidence="4">
    <location>
        <begin position="143"/>
        <end position="457"/>
    </location>
</feature>
<dbReference type="PANTHER" id="PTHR43819:SF1">
    <property type="entry name" value="ARCHAEAL-TYPE GLUTAMATE SYNTHASE [NADPH]"/>
    <property type="match status" value="1"/>
</dbReference>
<protein>
    <submittedName>
        <fullName evidence="5">FMN-binding glutamate synthase family protein</fullName>
    </submittedName>
</protein>
<dbReference type="EMBL" id="CP044427">
    <property type="protein sequence ID" value="QFG68791.1"/>
    <property type="molecule type" value="Genomic_DNA"/>
</dbReference>
<dbReference type="InterPro" id="IPR013785">
    <property type="entry name" value="Aldolase_TIM"/>
</dbReference>
<evidence type="ECO:0000256" key="2">
    <source>
        <dbReference type="PIRNR" id="PIRNR006429"/>
    </source>
</evidence>
<dbReference type="Gene3D" id="3.20.20.70">
    <property type="entry name" value="Aldolase class I"/>
    <property type="match status" value="1"/>
</dbReference>
<organism evidence="5 6">
    <name type="scientific">Ornithinimicrobium pratense</name>
    <dbReference type="NCBI Taxonomy" id="2593973"/>
    <lineage>
        <taxon>Bacteria</taxon>
        <taxon>Bacillati</taxon>
        <taxon>Actinomycetota</taxon>
        <taxon>Actinomycetes</taxon>
        <taxon>Micrococcales</taxon>
        <taxon>Ornithinimicrobiaceae</taxon>
        <taxon>Ornithinimicrobium</taxon>
    </lineage>
</organism>
<gene>
    <name evidence="5" type="ORF">FY030_08790</name>
</gene>
<reference evidence="5 6" key="1">
    <citation type="submission" date="2019-09" db="EMBL/GenBank/DDBJ databases">
        <title>Serinicoccus pratensis sp. nov., isolated from meadow soil.</title>
        <authorList>
            <person name="Zhang W."/>
        </authorList>
    </citation>
    <scope>NUCLEOTIDE SEQUENCE [LARGE SCALE GENOMIC DNA]</scope>
    <source>
        <strain evidence="5 6">W204</strain>
    </source>
</reference>
<proteinExistence type="inferred from homology"/>
<feature type="region of interest" description="Disordered" evidence="3">
    <location>
        <begin position="502"/>
        <end position="551"/>
    </location>
</feature>
<comment type="similarity">
    <text evidence="1 2">Belongs to the glutamate synthase family.</text>
</comment>
<dbReference type="SUPFAM" id="SSF51395">
    <property type="entry name" value="FMN-linked oxidoreductases"/>
    <property type="match status" value="1"/>
</dbReference>
<name>A0A5J6V6H9_9MICO</name>